<dbReference type="AlphaFoldDB" id="A0A6F8VGA3"/>
<dbReference type="EMBL" id="AP022853">
    <property type="protein sequence ID" value="BCB27795.1"/>
    <property type="molecule type" value="Genomic_DNA"/>
</dbReference>
<organism evidence="2 3">
    <name type="scientific">Sulfurimicrobium lacus</name>
    <dbReference type="NCBI Taxonomy" id="2715678"/>
    <lineage>
        <taxon>Bacteria</taxon>
        <taxon>Pseudomonadati</taxon>
        <taxon>Pseudomonadota</taxon>
        <taxon>Betaproteobacteria</taxon>
        <taxon>Nitrosomonadales</taxon>
        <taxon>Sulfuricellaceae</taxon>
        <taxon>Sulfurimicrobium</taxon>
    </lineage>
</organism>
<sequence length="167" mass="18341">MKIIRLLWLIGAMCMTGLAIAEEVPALSRGQTLYLPIYSHVWHGDLDKAGVPLKSLVSALVSIRNTDLTRSIRVVSARYYDTRGKLLNEYVSASKTIAPMATYEMYVERKESAGGSGANFVISWQADVPANPPIVEALHADIQGHRTLSFITTARLLNTEDGLVNKP</sequence>
<evidence type="ECO:0000256" key="1">
    <source>
        <dbReference type="SAM" id="SignalP"/>
    </source>
</evidence>
<evidence type="ECO:0000313" key="3">
    <source>
        <dbReference type="Proteomes" id="UP000502260"/>
    </source>
</evidence>
<proteinExistence type="predicted"/>
<dbReference type="RefSeq" id="WP_244617343.1">
    <property type="nucleotide sequence ID" value="NZ_AP022853.1"/>
</dbReference>
<protein>
    <recommendedName>
        <fullName evidence="4">DUF3124 domain-containing protein</fullName>
    </recommendedName>
</protein>
<feature type="signal peptide" evidence="1">
    <location>
        <begin position="1"/>
        <end position="21"/>
    </location>
</feature>
<dbReference type="InterPro" id="IPR021471">
    <property type="entry name" value="DUF3124"/>
</dbReference>
<keyword evidence="1" id="KW-0732">Signal</keyword>
<reference evidence="3" key="1">
    <citation type="submission" date="2020-03" db="EMBL/GenBank/DDBJ databases">
        <title>Complete genome sequence of sulfur-oxidizing bacterium skT11.</title>
        <authorList>
            <person name="Kanda M."/>
            <person name="Kojima H."/>
            <person name="Fukui M."/>
        </authorList>
    </citation>
    <scope>NUCLEOTIDE SEQUENCE [LARGE SCALE GENOMIC DNA]</scope>
    <source>
        <strain evidence="3">skT11</strain>
    </source>
</reference>
<gene>
    <name evidence="2" type="ORF">SKTS_26810</name>
</gene>
<dbReference type="Proteomes" id="UP000502260">
    <property type="component" value="Chromosome"/>
</dbReference>
<dbReference type="KEGG" id="slac:SKTS_26810"/>
<feature type="chain" id="PRO_5026260030" description="DUF3124 domain-containing protein" evidence="1">
    <location>
        <begin position="22"/>
        <end position="167"/>
    </location>
</feature>
<keyword evidence="3" id="KW-1185">Reference proteome</keyword>
<evidence type="ECO:0000313" key="2">
    <source>
        <dbReference type="EMBL" id="BCB27795.1"/>
    </source>
</evidence>
<accession>A0A6F8VGA3</accession>
<name>A0A6F8VGA3_9PROT</name>
<dbReference type="Pfam" id="PF11322">
    <property type="entry name" value="DUF3124"/>
    <property type="match status" value="1"/>
</dbReference>
<evidence type="ECO:0008006" key="4">
    <source>
        <dbReference type="Google" id="ProtNLM"/>
    </source>
</evidence>